<dbReference type="GO" id="GO:0008483">
    <property type="term" value="F:transaminase activity"/>
    <property type="evidence" value="ECO:0007669"/>
    <property type="project" value="UniProtKB-KW"/>
</dbReference>
<gene>
    <name evidence="5" type="ORF">GCM10010909_16900</name>
</gene>
<evidence type="ECO:0000313" key="5">
    <source>
        <dbReference type="EMBL" id="GLR67009.1"/>
    </source>
</evidence>
<dbReference type="Pfam" id="PF00202">
    <property type="entry name" value="Aminotran_3"/>
    <property type="match status" value="1"/>
</dbReference>
<dbReference type="PANTHER" id="PTHR45688:SF13">
    <property type="entry name" value="ALANINE--GLYOXYLATE AMINOTRANSFERASE 2-LIKE"/>
    <property type="match status" value="1"/>
</dbReference>
<dbReference type="InterPro" id="IPR015422">
    <property type="entry name" value="PyrdxlP-dep_Trfase_small"/>
</dbReference>
<dbReference type="InterPro" id="IPR049704">
    <property type="entry name" value="Aminotrans_3_PPA_site"/>
</dbReference>
<dbReference type="SUPFAM" id="SSF56112">
    <property type="entry name" value="Protein kinase-like (PK-like)"/>
    <property type="match status" value="1"/>
</dbReference>
<proteinExistence type="inferred from homology"/>
<sequence>MTTETRLVALETSPPAFTQDSAEMMAWDVFGVAGTAQLLYGERDQNFRIRPEAGDGIILKILGPDEDAAAVEFQTGALEHIAMMDPALPVPRVHRTLNGEAYTRVNDDAGVAHIVRALRFQPGRIMAGVEPGAALLRNTGATLARLDRALANYFHPAAGQRIVWDLRRIVELRPSAALIEPAAVRALVEGVLDRFIAFMPEMARLRHQMVHNDLHPGNMLINEAASAVNGLLDFGDMIHAPLVFDIAVTAAETTGTNMSPIDYAAEVIAGYNAVTPLEDAEFPALFEAIIARHAQSATIHAWRRHNDPEGAEKLGSLSALSAPAIEAFLSAGRDAVVAKFRAVAASRLDDDAHALPARRQRVLGRGLELSYREPVHLVRGEGVFLYAPDGRRYLDAYNNVPSVGHGNRRVAEAIGRQMATLCTNTRYLHAAVVEYAERLTATMPEGLENCLFVNSGSEANDAAWRIAKIVTGRGGALVMASAYHGVSDAVAALSPYYGPFAQPQAPFVQTLEPPDTYRGRFTGAGAAAHYAADADRAIAALQASGHGVAALMIDSAFVSNGILNVPDGYFAAVAAKVRAAGGLVIGDEVQSGFGRMGDAFWGFARHGVVPDLVTLGKPMANGYPAGAVVTRAELLRAFTDKIDFFSTFGGNPAAAAAALATLDVLQDENLQENALTTGRLLRQGIHTLAARHAAIGDVRGSGLMIGVEIVSERAHRTPAPELARQIANKMRHLGVLIGTEGPDGNVLKIRPPLPFGQRHAAMLLEALDQAL</sequence>
<dbReference type="EMBL" id="BSOS01000047">
    <property type="protein sequence ID" value="GLR67009.1"/>
    <property type="molecule type" value="Genomic_DNA"/>
</dbReference>
<evidence type="ECO:0000256" key="3">
    <source>
        <dbReference type="ARBA" id="ARBA00022898"/>
    </source>
</evidence>
<dbReference type="RefSeq" id="WP_284257717.1">
    <property type="nucleotide sequence ID" value="NZ_BSOS01000047.1"/>
</dbReference>
<keyword evidence="5" id="KW-0808">Transferase</keyword>
<dbReference type="InterPro" id="IPR015424">
    <property type="entry name" value="PyrdxlP-dep_Trfase"/>
</dbReference>
<evidence type="ECO:0000256" key="1">
    <source>
        <dbReference type="ARBA" id="ARBA00001933"/>
    </source>
</evidence>
<dbReference type="Pfam" id="PF01636">
    <property type="entry name" value="APH"/>
    <property type="match status" value="1"/>
</dbReference>
<dbReference type="PANTHER" id="PTHR45688">
    <property type="match status" value="1"/>
</dbReference>
<evidence type="ECO:0000256" key="2">
    <source>
        <dbReference type="ARBA" id="ARBA00008954"/>
    </source>
</evidence>
<evidence type="ECO:0000259" key="4">
    <source>
        <dbReference type="Pfam" id="PF01636"/>
    </source>
</evidence>
<dbReference type="InterPro" id="IPR002575">
    <property type="entry name" value="Aminoglycoside_PTrfase"/>
</dbReference>
<dbReference type="InterPro" id="IPR005814">
    <property type="entry name" value="Aminotrans_3"/>
</dbReference>
<reference evidence="6" key="1">
    <citation type="journal article" date="2019" name="Int. J. Syst. Evol. Microbiol.">
        <title>The Global Catalogue of Microorganisms (GCM) 10K type strain sequencing project: providing services to taxonomists for standard genome sequencing and annotation.</title>
        <authorList>
            <consortium name="The Broad Institute Genomics Platform"/>
            <consortium name="The Broad Institute Genome Sequencing Center for Infectious Disease"/>
            <person name="Wu L."/>
            <person name="Ma J."/>
        </authorList>
    </citation>
    <scope>NUCLEOTIDE SEQUENCE [LARGE SCALE GENOMIC DNA]</scope>
    <source>
        <strain evidence="6">NBRC 112502</strain>
    </source>
</reference>
<dbReference type="PROSITE" id="PS00600">
    <property type="entry name" value="AA_TRANSFER_CLASS_3"/>
    <property type="match status" value="1"/>
</dbReference>
<dbReference type="InterPro" id="IPR011009">
    <property type="entry name" value="Kinase-like_dom_sf"/>
</dbReference>
<comment type="similarity">
    <text evidence="2">Belongs to the class-III pyridoxal-phosphate-dependent aminotransferase family.</text>
</comment>
<name>A0ABQ6A4C2_9PROT</name>
<keyword evidence="3" id="KW-0663">Pyridoxal phosphate</keyword>
<dbReference type="SUPFAM" id="SSF53383">
    <property type="entry name" value="PLP-dependent transferases"/>
    <property type="match status" value="1"/>
</dbReference>
<comment type="cofactor">
    <cofactor evidence="1">
        <name>pyridoxal 5'-phosphate</name>
        <dbReference type="ChEBI" id="CHEBI:597326"/>
    </cofactor>
</comment>
<organism evidence="5 6">
    <name type="scientific">Acidocella aquatica</name>
    <dbReference type="NCBI Taxonomy" id="1922313"/>
    <lineage>
        <taxon>Bacteria</taxon>
        <taxon>Pseudomonadati</taxon>
        <taxon>Pseudomonadota</taxon>
        <taxon>Alphaproteobacteria</taxon>
        <taxon>Acetobacterales</taxon>
        <taxon>Acidocellaceae</taxon>
        <taxon>Acidocella</taxon>
    </lineage>
</organism>
<dbReference type="CDD" id="cd00610">
    <property type="entry name" value="OAT_like"/>
    <property type="match status" value="1"/>
</dbReference>
<dbReference type="Gene3D" id="3.90.1150.10">
    <property type="entry name" value="Aspartate Aminotransferase, domain 1"/>
    <property type="match status" value="1"/>
</dbReference>
<dbReference type="InterPro" id="IPR015421">
    <property type="entry name" value="PyrdxlP-dep_Trfase_major"/>
</dbReference>
<accession>A0ABQ6A4C2</accession>
<keyword evidence="5" id="KW-0032">Aminotransferase</keyword>
<dbReference type="Gene3D" id="3.40.640.10">
    <property type="entry name" value="Type I PLP-dependent aspartate aminotransferase-like (Major domain)"/>
    <property type="match status" value="1"/>
</dbReference>
<comment type="caution">
    <text evidence="5">The sequence shown here is derived from an EMBL/GenBank/DDBJ whole genome shotgun (WGS) entry which is preliminary data.</text>
</comment>
<protein>
    <submittedName>
        <fullName evidence="5">Aminotransferase</fullName>
    </submittedName>
</protein>
<evidence type="ECO:0000313" key="6">
    <source>
        <dbReference type="Proteomes" id="UP001156641"/>
    </source>
</evidence>
<dbReference type="Proteomes" id="UP001156641">
    <property type="component" value="Unassembled WGS sequence"/>
</dbReference>
<dbReference type="Gene3D" id="3.90.1200.10">
    <property type="match status" value="1"/>
</dbReference>
<feature type="domain" description="Aminoglycoside phosphotransferase" evidence="4">
    <location>
        <begin position="41"/>
        <end position="272"/>
    </location>
</feature>
<keyword evidence="6" id="KW-1185">Reference proteome</keyword>